<feature type="compositionally biased region" description="Polar residues" evidence="1">
    <location>
        <begin position="45"/>
        <end position="54"/>
    </location>
</feature>
<reference evidence="2" key="1">
    <citation type="submission" date="2021-06" db="EMBL/GenBank/DDBJ databases">
        <title>Comparative genomics, transcriptomics and evolutionary studies reveal genomic signatures of adaptation to plant cell wall in hemibiotrophic fungi.</title>
        <authorList>
            <consortium name="DOE Joint Genome Institute"/>
            <person name="Baroncelli R."/>
            <person name="Diaz J.F."/>
            <person name="Benocci T."/>
            <person name="Peng M."/>
            <person name="Battaglia E."/>
            <person name="Haridas S."/>
            <person name="Andreopoulos W."/>
            <person name="Labutti K."/>
            <person name="Pangilinan J."/>
            <person name="Floch G.L."/>
            <person name="Makela M.R."/>
            <person name="Henrissat B."/>
            <person name="Grigoriev I.V."/>
            <person name="Crouch J.A."/>
            <person name="De Vries R.P."/>
            <person name="Sukno S.A."/>
            <person name="Thon M.R."/>
        </authorList>
    </citation>
    <scope>NUCLEOTIDE SEQUENCE</scope>
    <source>
        <strain evidence="2">CBS 193.32</strain>
    </source>
</reference>
<dbReference type="RefSeq" id="XP_060432400.1">
    <property type="nucleotide sequence ID" value="XM_060580365.1"/>
</dbReference>
<feature type="region of interest" description="Disordered" evidence="1">
    <location>
        <begin position="93"/>
        <end position="139"/>
    </location>
</feature>
<dbReference type="AlphaFoldDB" id="A0AAJ0EWG2"/>
<dbReference type="Proteomes" id="UP001224890">
    <property type="component" value="Unassembled WGS sequence"/>
</dbReference>
<dbReference type="EMBL" id="JAHMHR010000010">
    <property type="protein sequence ID" value="KAK1688705.1"/>
    <property type="molecule type" value="Genomic_DNA"/>
</dbReference>
<gene>
    <name evidence="2" type="ORF">BDP55DRAFT_737019</name>
</gene>
<sequence>MLKDAHHDAERRRYLGVVVYEVGRVLCFASLLLHLNSKAHTNVQPQVLNPQGSQDRALGALGKGKLRTSSPTPRAPDDGRKALAVAGCFDTFPLAPTQRPRGTAETEPRVSGGFQPVPGAASQFQYDCPEEPQPTRTYI</sequence>
<organism evidence="2 3">
    <name type="scientific">Colletotrichum godetiae</name>
    <dbReference type="NCBI Taxonomy" id="1209918"/>
    <lineage>
        <taxon>Eukaryota</taxon>
        <taxon>Fungi</taxon>
        <taxon>Dikarya</taxon>
        <taxon>Ascomycota</taxon>
        <taxon>Pezizomycotina</taxon>
        <taxon>Sordariomycetes</taxon>
        <taxon>Hypocreomycetidae</taxon>
        <taxon>Glomerellales</taxon>
        <taxon>Glomerellaceae</taxon>
        <taxon>Colletotrichum</taxon>
        <taxon>Colletotrichum acutatum species complex</taxon>
    </lineage>
</organism>
<comment type="caution">
    <text evidence="2">The sequence shown here is derived from an EMBL/GenBank/DDBJ whole genome shotgun (WGS) entry which is preliminary data.</text>
</comment>
<dbReference type="GeneID" id="85464891"/>
<name>A0AAJ0EWG2_9PEZI</name>
<evidence type="ECO:0000313" key="3">
    <source>
        <dbReference type="Proteomes" id="UP001224890"/>
    </source>
</evidence>
<keyword evidence="3" id="KW-1185">Reference proteome</keyword>
<proteinExistence type="predicted"/>
<evidence type="ECO:0000313" key="2">
    <source>
        <dbReference type="EMBL" id="KAK1688705.1"/>
    </source>
</evidence>
<feature type="region of interest" description="Disordered" evidence="1">
    <location>
        <begin position="45"/>
        <end position="80"/>
    </location>
</feature>
<protein>
    <submittedName>
        <fullName evidence="2">Uncharacterized protein</fullName>
    </submittedName>
</protein>
<accession>A0AAJ0EWG2</accession>
<evidence type="ECO:0000256" key="1">
    <source>
        <dbReference type="SAM" id="MobiDB-lite"/>
    </source>
</evidence>